<dbReference type="CDD" id="cd07435">
    <property type="entry name" value="PHP_PolIIIA_POLC"/>
    <property type="match status" value="1"/>
</dbReference>
<evidence type="ECO:0000256" key="9">
    <source>
        <dbReference type="ARBA" id="ARBA00022932"/>
    </source>
</evidence>
<dbReference type="SUPFAM" id="SSF160975">
    <property type="entry name" value="AF1531-like"/>
    <property type="match status" value="1"/>
</dbReference>
<keyword evidence="9 11" id="KW-0239">DNA-directed DNA polymerase</keyword>
<dbReference type="InterPro" id="IPR006308">
    <property type="entry name" value="Pol_III_a_PolC-type_gram_pos"/>
</dbReference>
<dbReference type="Gene3D" id="2.40.50.140">
    <property type="entry name" value="Nucleic acid-binding proteins"/>
    <property type="match status" value="1"/>
</dbReference>
<dbReference type="InterPro" id="IPR003141">
    <property type="entry name" value="Pol/His_phosphatase_N"/>
</dbReference>
<dbReference type="EMBL" id="FWWY01000001">
    <property type="protein sequence ID" value="SMC06592.1"/>
    <property type="molecule type" value="Genomic_DNA"/>
</dbReference>
<dbReference type="InterPro" id="IPR013520">
    <property type="entry name" value="Ribonucl_H"/>
</dbReference>
<dbReference type="InterPro" id="IPR012337">
    <property type="entry name" value="RNaseH-like_sf"/>
</dbReference>
<dbReference type="InterPro" id="IPR036397">
    <property type="entry name" value="RNaseH_sf"/>
</dbReference>
<name>A0A1W1WK83_SULTA</name>
<accession>A0A1W1WK83</accession>
<comment type="catalytic activity">
    <reaction evidence="10 11">
        <text>DNA(n) + a 2'-deoxyribonucleoside 5'-triphosphate = DNA(n+1) + diphosphate</text>
        <dbReference type="Rhea" id="RHEA:22508"/>
        <dbReference type="Rhea" id="RHEA-COMP:17339"/>
        <dbReference type="Rhea" id="RHEA-COMP:17340"/>
        <dbReference type="ChEBI" id="CHEBI:33019"/>
        <dbReference type="ChEBI" id="CHEBI:61560"/>
        <dbReference type="ChEBI" id="CHEBI:173112"/>
        <dbReference type="EC" id="2.7.7.7"/>
    </reaction>
</comment>
<keyword evidence="8 11" id="KW-0269">Exonuclease</keyword>
<dbReference type="SMART" id="SM00479">
    <property type="entry name" value="EXOIII"/>
    <property type="match status" value="1"/>
</dbReference>
<dbReference type="Pfam" id="PF00929">
    <property type="entry name" value="RNase_T"/>
    <property type="match status" value="1"/>
</dbReference>
<feature type="domain" description="Exonuclease" evidence="12">
    <location>
        <begin position="373"/>
        <end position="540"/>
    </location>
</feature>
<keyword evidence="5 11" id="KW-0235">DNA replication</keyword>
<dbReference type="OrthoDB" id="9804290at2"/>
<dbReference type="SUPFAM" id="SSF53098">
    <property type="entry name" value="Ribonuclease H-like"/>
    <property type="match status" value="1"/>
</dbReference>
<dbReference type="PANTHER" id="PTHR32294">
    <property type="entry name" value="DNA POLYMERASE III SUBUNIT ALPHA"/>
    <property type="match status" value="1"/>
</dbReference>
<dbReference type="CDD" id="cd06127">
    <property type="entry name" value="DEDDh"/>
    <property type="match status" value="1"/>
</dbReference>
<comment type="subcellular location">
    <subcellularLocation>
        <location evidence="11">Cytoplasm</location>
    </subcellularLocation>
</comment>
<evidence type="ECO:0000313" key="14">
    <source>
        <dbReference type="EMBL" id="SMC06592.1"/>
    </source>
</evidence>
<dbReference type="InterPro" id="IPR029460">
    <property type="entry name" value="DNAPol_HHH"/>
</dbReference>
<dbReference type="Pfam" id="PF14579">
    <property type="entry name" value="HHH_6"/>
    <property type="match status" value="1"/>
</dbReference>
<dbReference type="InterPro" id="IPR011708">
    <property type="entry name" value="DNA_pol3_alpha_NTPase_dom"/>
</dbReference>
<dbReference type="Pfam" id="PF17657">
    <property type="entry name" value="DNA_pol3_finger"/>
    <property type="match status" value="1"/>
</dbReference>
<dbReference type="GO" id="GO:0005737">
    <property type="term" value="C:cytoplasm"/>
    <property type="evidence" value="ECO:0007669"/>
    <property type="project" value="UniProtKB-SubCell"/>
</dbReference>
<dbReference type="HAMAP" id="MF_00356">
    <property type="entry name" value="DNApol_PolC"/>
    <property type="match status" value="1"/>
</dbReference>
<protein>
    <recommendedName>
        <fullName evidence="11">DNA polymerase III PolC-type</fullName>
        <shortName evidence="11">PolIII</shortName>
        <ecNumber evidence="11">2.7.7.7</ecNumber>
    </recommendedName>
</protein>
<keyword evidence="15" id="KW-1185">Reference proteome</keyword>
<organism evidence="14 15">
    <name type="scientific">Sulfobacillus thermosulfidooxidans (strain DSM 9293 / VKM B-1269 / AT-1)</name>
    <dbReference type="NCBI Taxonomy" id="929705"/>
    <lineage>
        <taxon>Bacteria</taxon>
        <taxon>Bacillati</taxon>
        <taxon>Bacillota</taxon>
        <taxon>Clostridia</taxon>
        <taxon>Eubacteriales</taxon>
        <taxon>Clostridiales Family XVII. Incertae Sedis</taxon>
        <taxon>Sulfobacillus</taxon>
    </lineage>
</organism>
<evidence type="ECO:0000256" key="11">
    <source>
        <dbReference type="HAMAP-Rule" id="MF_00356"/>
    </source>
</evidence>
<dbReference type="Gene3D" id="1.10.150.870">
    <property type="match status" value="1"/>
</dbReference>
<evidence type="ECO:0000256" key="6">
    <source>
        <dbReference type="ARBA" id="ARBA00022722"/>
    </source>
</evidence>
<dbReference type="GO" id="GO:0003887">
    <property type="term" value="F:DNA-directed DNA polymerase activity"/>
    <property type="evidence" value="ECO:0007669"/>
    <property type="project" value="UniProtKB-UniRule"/>
</dbReference>
<gene>
    <name evidence="11" type="primary">polC</name>
    <name evidence="14" type="ORF">SAMN00768000_2899</name>
</gene>
<evidence type="ECO:0000256" key="10">
    <source>
        <dbReference type="ARBA" id="ARBA00049244"/>
    </source>
</evidence>
<keyword evidence="4 11" id="KW-0548">Nucleotidyltransferase</keyword>
<keyword evidence="2 11" id="KW-0963">Cytoplasm</keyword>
<dbReference type="InterPro" id="IPR044923">
    <property type="entry name" value="PolC_middle_finger_sf"/>
</dbReference>
<dbReference type="EC" id="2.7.7.7" evidence="11"/>
<dbReference type="Pfam" id="PF07733">
    <property type="entry name" value="DNA_pol3_alpha"/>
    <property type="match status" value="2"/>
</dbReference>
<dbReference type="NCBIfam" id="TIGR00573">
    <property type="entry name" value="dnaq"/>
    <property type="match status" value="1"/>
</dbReference>
<comment type="function">
    <text evidence="1 11">Required for replicative DNA synthesis. This DNA polymerase also exhibits 3' to 5' exonuclease activity.</text>
</comment>
<evidence type="ECO:0000256" key="3">
    <source>
        <dbReference type="ARBA" id="ARBA00022679"/>
    </source>
</evidence>
<dbReference type="FunFam" id="3.30.420.10:FF:000045">
    <property type="entry name" value="3'-5' exonuclease DinG"/>
    <property type="match status" value="1"/>
</dbReference>
<reference evidence="15" key="1">
    <citation type="submission" date="2017-04" db="EMBL/GenBank/DDBJ databases">
        <authorList>
            <person name="Varghese N."/>
            <person name="Submissions S."/>
        </authorList>
    </citation>
    <scope>NUCLEOTIDE SEQUENCE [LARGE SCALE GENOMIC DNA]</scope>
    <source>
        <strain evidence="15">DSM 9293</strain>
    </source>
</reference>
<evidence type="ECO:0000259" key="12">
    <source>
        <dbReference type="SMART" id="SM00479"/>
    </source>
</evidence>
<evidence type="ECO:0000256" key="5">
    <source>
        <dbReference type="ARBA" id="ARBA00022705"/>
    </source>
</evidence>
<dbReference type="InterPro" id="IPR006054">
    <property type="entry name" value="DnaQ"/>
</dbReference>
<sequence>MLTDRLQRWLNEEQIPTLGHFEPLWAEVSQTQIRIVLVEKSQEGNEGLRRLADHLSNEWGRHVVWDEYPWSSQAGERLQQIFSLTGSGIGQLLDPEQVHMGSEGIFVTFPNNVAYKLFEQWGGVPRLQRYWPGMPTWHDQVLSPAPPEPDPVLPFDVSSPSSPSNNVIGNGVPDGEAIPIDTLPEGKDVVVLGQIVSADIRVGRDNLRHWSAVLTDMHHAVRLRYSERRGQAFPDMSLLAPGVFVKVQGQVEEDKYNGEKILRVKHAGIVTPMNVEVDNAPRKRIELHVHSRMSAGDALINLPDLFQHLKTLGHSHVAIVDHAVVQTYPELESLSKKTGIQAIYGVEVNMVDDMIAPLTGYVPEVDGTLENRPIVVLDVETTGLSPRIHEVIELGAVKIENGTIVDRFHSMLKPTRKISQATQDITGIRIDEVLHAPDSETVFRDFFAFASGAVLAAHNARFDMGFMSQAFHRVFPQDAWRFPVIDTLALARIRLPEMKSHGLGPLTNYLKIPLSQHHRALADAEATGLLLLKLLQDQDGTLAELAALAEPVPIAYSIGRPTPVTVLLRSQDGIEALYRLISASHLETFHRVPRVRRQLLEEGRQYWLLGSPLHGGEVQDALFRGASEADLARLATFYDYWEVGPVSAVKSLTREENLGDAEQVQQWIADLIGLGQKYGKPTPAVSDAHYIRPDQKIFREILATTAKGELHDADDDLHFRTTDEMLDAFEWLPGDVRQKIVIDDPWVLAQQIPPIKPVPDGLFSPKLDEAEKTIQDYPIARAKALYGDPLPEIIQARLDKEIRSIVQNGFSSIYYIAHRLVKKSLDDGYLVGSRGSVGSSLVATFLDITEVNPLPPHYRCPSCRYTEFVTDGSVGSGFDLPQKDCPRCQTRLIGDGQDIPFETFLGFEGDKVPDIDLNFSGEYQPEIHKYTEVLFGEGHVFRAGTIATIAQKTAIGLVLAWAREKGREVSGAELEWLASGITGVKRTTGQHPGGLMVVPRDEDIHHFCPVQHPADDRNSDIITTHFDYHSIEGRLLKLDLLGHDDPTAIRMLEDLTGISAKSVPFQDEKTMSLFRDVQALGVKAEDIGTPVGSLGIPEFGTSFVRRMLIDTKPKTFAELVRISGLSHGTEVWANNAQDIIRQNLGGLSDVIATRDDIMLYLIARGIEPKAAFAISESVRKGKGLKPEQEALMKEHNVPNWYIESCRKISYLFPKAHAAAYVMMGWRIAWFKVYYPLAFYATYFSVRASDFDPEPVLGGMKAINKMLADIEEKGNQATAKEKGLVTVLEIARELLARGFRFYPVSLEKSHATRFEIEEGGLRIPFAALPGLGQAAAENIIQARQEAPFLSVDDLRQRARLSKSVIDLLRAQGALKDLGETNQLAFF</sequence>
<keyword evidence="3 11" id="KW-0808">Transferase</keyword>
<dbReference type="GO" id="GO:0003677">
    <property type="term" value="F:DNA binding"/>
    <property type="evidence" value="ECO:0007669"/>
    <property type="project" value="UniProtKB-UniRule"/>
</dbReference>
<dbReference type="Gene3D" id="3.30.1900.20">
    <property type="match status" value="2"/>
</dbReference>
<dbReference type="InterPro" id="IPR040982">
    <property type="entry name" value="DNA_pol3_finger"/>
</dbReference>
<evidence type="ECO:0000256" key="7">
    <source>
        <dbReference type="ARBA" id="ARBA00022801"/>
    </source>
</evidence>
<evidence type="ECO:0000256" key="1">
    <source>
        <dbReference type="ARBA" id="ARBA00003452"/>
    </source>
</evidence>
<dbReference type="GO" id="GO:0008408">
    <property type="term" value="F:3'-5' exonuclease activity"/>
    <property type="evidence" value="ECO:0007669"/>
    <property type="project" value="UniProtKB-UniRule"/>
</dbReference>
<dbReference type="Proteomes" id="UP000192660">
    <property type="component" value="Unassembled WGS sequence"/>
</dbReference>
<evidence type="ECO:0000256" key="8">
    <source>
        <dbReference type="ARBA" id="ARBA00022839"/>
    </source>
</evidence>
<evidence type="ECO:0000259" key="13">
    <source>
        <dbReference type="SMART" id="SM00481"/>
    </source>
</evidence>
<dbReference type="GO" id="GO:0006261">
    <property type="term" value="P:DNA-templated DNA replication"/>
    <property type="evidence" value="ECO:0007669"/>
    <property type="project" value="UniProtKB-UniRule"/>
</dbReference>
<dbReference type="NCBIfam" id="TIGR01405">
    <property type="entry name" value="polC_Gram_pos"/>
    <property type="match status" value="1"/>
</dbReference>
<dbReference type="NCBIfam" id="NF001688">
    <property type="entry name" value="PRK00448.1"/>
    <property type="match status" value="1"/>
</dbReference>
<dbReference type="Pfam" id="PF02811">
    <property type="entry name" value="PHP"/>
    <property type="match status" value="1"/>
</dbReference>
<dbReference type="InterPro" id="IPR004013">
    <property type="entry name" value="PHP_dom"/>
</dbReference>
<evidence type="ECO:0000256" key="4">
    <source>
        <dbReference type="ARBA" id="ARBA00022695"/>
    </source>
</evidence>
<feature type="domain" description="Polymerase/histidinol phosphatase N-terminal" evidence="13">
    <location>
        <begin position="285"/>
        <end position="352"/>
    </location>
</feature>
<dbReference type="PANTHER" id="PTHR32294:SF5">
    <property type="entry name" value="DNA POLYMERASE III POLC-TYPE"/>
    <property type="match status" value="1"/>
</dbReference>
<dbReference type="SMART" id="SM00481">
    <property type="entry name" value="POLIIIAc"/>
    <property type="match status" value="1"/>
</dbReference>
<keyword evidence="6 11" id="KW-0540">Nuclease</keyword>
<dbReference type="InterPro" id="IPR004805">
    <property type="entry name" value="DnaE2/DnaE/PolC"/>
</dbReference>
<proteinExistence type="inferred from homology"/>
<dbReference type="RefSeq" id="WP_020373067.1">
    <property type="nucleotide sequence ID" value="NZ_FWWY01000001.1"/>
</dbReference>
<dbReference type="STRING" id="28034.BFX07_13145"/>
<dbReference type="Gene3D" id="1.10.150.700">
    <property type="entry name" value="PolC, middle finger domain"/>
    <property type="match status" value="2"/>
</dbReference>
<evidence type="ECO:0000256" key="2">
    <source>
        <dbReference type="ARBA" id="ARBA00022490"/>
    </source>
</evidence>
<evidence type="ECO:0000313" key="15">
    <source>
        <dbReference type="Proteomes" id="UP000192660"/>
    </source>
</evidence>
<keyword evidence="7 11" id="KW-0378">Hydrolase</keyword>
<dbReference type="InterPro" id="IPR012340">
    <property type="entry name" value="NA-bd_OB-fold"/>
</dbReference>
<dbReference type="Gene3D" id="3.20.20.140">
    <property type="entry name" value="Metal-dependent hydrolases"/>
    <property type="match status" value="2"/>
</dbReference>
<dbReference type="Gene3D" id="3.30.420.10">
    <property type="entry name" value="Ribonuclease H-like superfamily/Ribonuclease H"/>
    <property type="match status" value="1"/>
</dbReference>
<comment type="similarity">
    <text evidence="11">Belongs to the DNA polymerase type-C family. PolC subfamily.</text>
</comment>